<evidence type="ECO:0000256" key="6">
    <source>
        <dbReference type="ARBA" id="ARBA00022759"/>
    </source>
</evidence>
<comment type="subunit">
    <text evidence="13">Interacts with EME1.</text>
</comment>
<comment type="similarity">
    <text evidence="3 13">Belongs to the XPF family.</text>
</comment>
<keyword evidence="9 13" id="KW-0460">Magnesium</keyword>
<dbReference type="EMBL" id="KB632345">
    <property type="protein sequence ID" value="ERL93127.1"/>
    <property type="molecule type" value="Genomic_DNA"/>
</dbReference>
<comment type="subcellular location">
    <subcellularLocation>
        <location evidence="2 13">Nucleus</location>
    </subcellularLocation>
</comment>
<name>U4UJ59_DENPD</name>
<dbReference type="InterPro" id="IPR010996">
    <property type="entry name" value="HHH_MUS81"/>
</dbReference>
<dbReference type="Pfam" id="PF02732">
    <property type="entry name" value="ERCC4"/>
    <property type="match status" value="1"/>
</dbReference>
<evidence type="ECO:0000313" key="16">
    <source>
        <dbReference type="EMBL" id="ERL93127.1"/>
    </source>
</evidence>
<dbReference type="GO" id="GO:0008821">
    <property type="term" value="F:crossover junction DNA endonuclease activity"/>
    <property type="evidence" value="ECO:0007669"/>
    <property type="project" value="UniProtKB-UniRule"/>
</dbReference>
<dbReference type="GO" id="GO:0000712">
    <property type="term" value="P:resolution of meiotic recombination intermediates"/>
    <property type="evidence" value="ECO:0007669"/>
    <property type="project" value="TreeGrafter"/>
</dbReference>
<keyword evidence="6 13" id="KW-0255">Endonuclease</keyword>
<evidence type="ECO:0000256" key="8">
    <source>
        <dbReference type="ARBA" id="ARBA00022801"/>
    </source>
</evidence>
<evidence type="ECO:0000256" key="2">
    <source>
        <dbReference type="ARBA" id="ARBA00004123"/>
    </source>
</evidence>
<dbReference type="SMART" id="SM00891">
    <property type="entry name" value="ERCC4"/>
    <property type="match status" value="1"/>
</dbReference>
<evidence type="ECO:0000256" key="4">
    <source>
        <dbReference type="ARBA" id="ARBA00022722"/>
    </source>
</evidence>
<evidence type="ECO:0000256" key="5">
    <source>
        <dbReference type="ARBA" id="ARBA00022723"/>
    </source>
</evidence>
<dbReference type="Gene3D" id="1.10.150.670">
    <property type="entry name" value="Crossover junction endonuclease EME1, DNA-binding domain"/>
    <property type="match status" value="1"/>
</dbReference>
<feature type="region of interest" description="Disordered" evidence="14">
    <location>
        <begin position="310"/>
        <end position="351"/>
    </location>
</feature>
<evidence type="ECO:0000256" key="10">
    <source>
        <dbReference type="ARBA" id="ARBA00023172"/>
    </source>
</evidence>
<evidence type="ECO:0000256" key="9">
    <source>
        <dbReference type="ARBA" id="ARBA00022842"/>
    </source>
</evidence>
<keyword evidence="4 13" id="KW-0540">Nuclease</keyword>
<dbReference type="GO" id="GO:0003677">
    <property type="term" value="F:DNA binding"/>
    <property type="evidence" value="ECO:0007669"/>
    <property type="project" value="UniProtKB-UniRule"/>
</dbReference>
<dbReference type="InterPro" id="IPR042530">
    <property type="entry name" value="EME1/EME2_C"/>
</dbReference>
<protein>
    <recommendedName>
        <fullName evidence="13">Crossover junction endonuclease MUS81</fullName>
        <ecNumber evidence="13">3.1.22.-</ecNumber>
    </recommendedName>
</protein>
<dbReference type="Gene3D" id="1.10.10.10">
    <property type="entry name" value="Winged helix-like DNA-binding domain superfamily/Winged helix DNA-binding domain"/>
    <property type="match status" value="1"/>
</dbReference>
<dbReference type="Pfam" id="PF21292">
    <property type="entry name" value="EME1-MUS81_C"/>
    <property type="match status" value="1"/>
</dbReference>
<keyword evidence="8 13" id="KW-0378">Hydrolase</keyword>
<dbReference type="GO" id="GO:0046872">
    <property type="term" value="F:metal ion binding"/>
    <property type="evidence" value="ECO:0007669"/>
    <property type="project" value="UniProtKB-UniRule"/>
</dbReference>
<accession>U4UJ59</accession>
<dbReference type="Pfam" id="PF14716">
    <property type="entry name" value="HHH_8"/>
    <property type="match status" value="1"/>
</dbReference>
<keyword evidence="12 13" id="KW-0539">Nucleus</keyword>
<dbReference type="InterPro" id="IPR011335">
    <property type="entry name" value="Restrct_endonuc-II-like"/>
</dbReference>
<dbReference type="Proteomes" id="UP000030742">
    <property type="component" value="Unassembled WGS sequence"/>
</dbReference>
<reference evidence="16 17" key="1">
    <citation type="journal article" date="2013" name="Genome Biol.">
        <title>Draft genome of the mountain pine beetle, Dendroctonus ponderosae Hopkins, a major forest pest.</title>
        <authorList>
            <person name="Keeling C.I."/>
            <person name="Yuen M.M."/>
            <person name="Liao N.Y."/>
            <person name="Docking T.R."/>
            <person name="Chan S.K."/>
            <person name="Taylor G.A."/>
            <person name="Palmquist D.L."/>
            <person name="Jackman S.D."/>
            <person name="Nguyen A."/>
            <person name="Li M."/>
            <person name="Henderson H."/>
            <person name="Janes J.K."/>
            <person name="Zhao Y."/>
            <person name="Pandoh P."/>
            <person name="Moore R."/>
            <person name="Sperling F.A."/>
            <person name="Huber D.P."/>
            <person name="Birol I."/>
            <person name="Jones S.J."/>
            <person name="Bohlmann J."/>
        </authorList>
    </citation>
    <scope>NUCLEOTIDE SEQUENCE</scope>
</reference>
<evidence type="ECO:0000256" key="14">
    <source>
        <dbReference type="SAM" id="MobiDB-lite"/>
    </source>
</evidence>
<keyword evidence="10 13" id="KW-0233">DNA recombination</keyword>
<evidence type="ECO:0000256" key="7">
    <source>
        <dbReference type="ARBA" id="ARBA00022763"/>
    </source>
</evidence>
<dbReference type="STRING" id="77166.U4UJ59"/>
<dbReference type="GO" id="GO:0031573">
    <property type="term" value="P:mitotic intra-S DNA damage checkpoint signaling"/>
    <property type="evidence" value="ECO:0007669"/>
    <property type="project" value="TreeGrafter"/>
</dbReference>
<dbReference type="AlphaFoldDB" id="U4UJ59"/>
<comment type="cofactor">
    <cofactor evidence="1 13">
        <name>Mg(2+)</name>
        <dbReference type="ChEBI" id="CHEBI:18420"/>
    </cofactor>
</comment>
<evidence type="ECO:0000259" key="15">
    <source>
        <dbReference type="SMART" id="SM00891"/>
    </source>
</evidence>
<comment type="function">
    <text evidence="13">Interacts with EME1 to form a DNA structure-specific endonuclease with substrate preference for branched DNA structures with a 5'-end at the branch nick. Typical substrates include 3'-flap structures, D-loops, replication forks and nicked Holliday junctions. May be required in mitosis for the processing of stalled or collapsed replication fork intermediates. May be required in meiosis for the repair of meiosis-specific double strand breaks subsequent to single-end invasion (SEI).</text>
</comment>
<dbReference type="Gene3D" id="3.40.50.10130">
    <property type="match status" value="1"/>
</dbReference>
<gene>
    <name evidence="16" type="ORF">D910_10428</name>
</gene>
<dbReference type="OrthoDB" id="5963188at2759"/>
<dbReference type="InterPro" id="IPR033309">
    <property type="entry name" value="Mus81"/>
</dbReference>
<evidence type="ECO:0000256" key="13">
    <source>
        <dbReference type="RuleBase" id="RU369042"/>
    </source>
</evidence>
<evidence type="ECO:0000313" key="17">
    <source>
        <dbReference type="Proteomes" id="UP000030742"/>
    </source>
</evidence>
<dbReference type="GO" id="GO:0048476">
    <property type="term" value="C:Holliday junction resolvase complex"/>
    <property type="evidence" value="ECO:0007669"/>
    <property type="project" value="UniProtKB-UniRule"/>
</dbReference>
<dbReference type="SUPFAM" id="SSF47802">
    <property type="entry name" value="DNA polymerase beta, N-terminal domain-like"/>
    <property type="match status" value="1"/>
</dbReference>
<evidence type="ECO:0000256" key="3">
    <source>
        <dbReference type="ARBA" id="ARBA00010015"/>
    </source>
</evidence>
<dbReference type="InterPro" id="IPR047417">
    <property type="entry name" value="WHD_MUS81"/>
</dbReference>
<feature type="compositionally biased region" description="Low complexity" evidence="14">
    <location>
        <begin position="322"/>
        <end position="346"/>
    </location>
</feature>
<dbReference type="InterPro" id="IPR027421">
    <property type="entry name" value="DNA_pol_lamdba_lyase_dom_sf"/>
</dbReference>
<proteinExistence type="inferred from homology"/>
<organism evidence="16 17">
    <name type="scientific">Dendroctonus ponderosae</name>
    <name type="common">Mountain pine beetle</name>
    <dbReference type="NCBI Taxonomy" id="77166"/>
    <lineage>
        <taxon>Eukaryota</taxon>
        <taxon>Metazoa</taxon>
        <taxon>Ecdysozoa</taxon>
        <taxon>Arthropoda</taxon>
        <taxon>Hexapoda</taxon>
        <taxon>Insecta</taxon>
        <taxon>Pterygota</taxon>
        <taxon>Neoptera</taxon>
        <taxon>Endopterygota</taxon>
        <taxon>Coleoptera</taxon>
        <taxon>Polyphaga</taxon>
        <taxon>Cucujiformia</taxon>
        <taxon>Curculionidae</taxon>
        <taxon>Scolytinae</taxon>
        <taxon>Dendroctonus</taxon>
    </lineage>
</organism>
<dbReference type="SUPFAM" id="SSF52980">
    <property type="entry name" value="Restriction endonuclease-like"/>
    <property type="match status" value="1"/>
</dbReference>
<dbReference type="PANTHER" id="PTHR13451:SF0">
    <property type="entry name" value="CROSSOVER JUNCTION ENDONUCLEASE MUS81"/>
    <property type="match status" value="1"/>
</dbReference>
<keyword evidence="5 13" id="KW-0479">Metal-binding</keyword>
<dbReference type="Pfam" id="PF21136">
    <property type="entry name" value="WHD_MUS81"/>
    <property type="match status" value="1"/>
</dbReference>
<evidence type="ECO:0000256" key="12">
    <source>
        <dbReference type="ARBA" id="ARBA00023242"/>
    </source>
</evidence>
<dbReference type="FunFam" id="1.10.10.10:FF:000307">
    <property type="entry name" value="Crossover junction endonuclease MUS81"/>
    <property type="match status" value="1"/>
</dbReference>
<dbReference type="InterPro" id="IPR047416">
    <property type="entry name" value="XPF_nuclease_Mus81"/>
</dbReference>
<dbReference type="CDD" id="cd20074">
    <property type="entry name" value="XPF_nuclease_Mus81"/>
    <property type="match status" value="1"/>
</dbReference>
<feature type="domain" description="ERCC4" evidence="15">
    <location>
        <begin position="371"/>
        <end position="470"/>
    </location>
</feature>
<dbReference type="FunFam" id="3.40.50.10130:FF:000003">
    <property type="entry name" value="Crossover junction endonuclease MUS81"/>
    <property type="match status" value="1"/>
</dbReference>
<dbReference type="EC" id="3.1.22.-" evidence="13"/>
<dbReference type="InterPro" id="IPR006166">
    <property type="entry name" value="ERCC4_domain"/>
</dbReference>
<dbReference type="PANTHER" id="PTHR13451">
    <property type="entry name" value="CLASS II CROSSOVER JUNCTION ENDONUCLEASE MUS81"/>
    <property type="match status" value="1"/>
</dbReference>
<keyword evidence="11 13" id="KW-0234">DNA repair</keyword>
<dbReference type="InterPro" id="IPR036388">
    <property type="entry name" value="WH-like_DNA-bd_sf"/>
</dbReference>
<sequence>MSACEMKRVSIRPRNPNPLFEKWLIQWIDQAPIGEDSKINFPRALKSLRLYPLPLESGRECRILKGFNLRLCALLGEKLNKYKANGSSKEEQIISPITIDEETTHQETVLNITDKSSKSYVPKYRSGAYAILIALYGQSKLEDYPGYLLKADIIKHGKDFLDSSFTKPEPGSRYTAWSSMATLISKRLVSKVSNPAKFSLTDEGRIIAEKLYEQTKRLELDSSQLITSKTNNKVRYEVAYAGVATNEPENFIIDLEDDSSDGEPKAGHIQVSYGTSRLLSENVVSDSENGSNNQKKRLLSKFASTDTISSCSVTRPNKKQKTGSVKMSSASSVKKALSSQSSSTQLNNHHINPGTAPQIHFILKPHSFDIVLYVDKNETSGSLNVKDDNLLRELDKSGVKYEVKDLKVGDFTWTCRDRSNQNELVLPYIIERKRMDDFAQSIKDRRYYEQKFRLKKSGIENLIYLIENYGNNKNLCLPIESLRQAATNTAIQENFSIKFTNDYKDTAEYLVNFTDILEIMFKSKTLASCDKKNMLPVDINSDLVSLMIFQEFNLASMKSKKMTVSDLFVKMLIQIRGMSVERALAIIQQYPSPYLLKEAYESNDSESVNEKLLATIKYATGKKIGPALSKIFKVVHSHTFLQ</sequence>
<keyword evidence="7 13" id="KW-0227">DNA damage</keyword>
<evidence type="ECO:0000256" key="1">
    <source>
        <dbReference type="ARBA" id="ARBA00001946"/>
    </source>
</evidence>
<dbReference type="GO" id="GO:0005634">
    <property type="term" value="C:nucleus"/>
    <property type="evidence" value="ECO:0007669"/>
    <property type="project" value="UniProtKB-SubCell"/>
</dbReference>
<dbReference type="CDD" id="cd21036">
    <property type="entry name" value="WH_MUS81"/>
    <property type="match status" value="1"/>
</dbReference>
<dbReference type="GO" id="GO:0000727">
    <property type="term" value="P:double-strand break repair via break-induced replication"/>
    <property type="evidence" value="ECO:0007669"/>
    <property type="project" value="UniProtKB-UniRule"/>
</dbReference>
<dbReference type="Gene3D" id="1.10.150.110">
    <property type="entry name" value="DNA polymerase beta, N-terminal domain-like"/>
    <property type="match status" value="1"/>
</dbReference>
<evidence type="ECO:0000256" key="11">
    <source>
        <dbReference type="ARBA" id="ARBA00023204"/>
    </source>
</evidence>
<dbReference type="GO" id="GO:0006308">
    <property type="term" value="P:DNA catabolic process"/>
    <property type="evidence" value="ECO:0007669"/>
    <property type="project" value="UniProtKB-UniRule"/>
</dbReference>
<dbReference type="GO" id="GO:0048257">
    <property type="term" value="F:3'-flap endonuclease activity"/>
    <property type="evidence" value="ECO:0007669"/>
    <property type="project" value="TreeGrafter"/>
</dbReference>